<protein>
    <submittedName>
        <fullName evidence="6">MUM1 protein</fullName>
    </submittedName>
</protein>
<feature type="compositionally biased region" description="Basic residues" evidence="2">
    <location>
        <begin position="151"/>
        <end position="160"/>
    </location>
</feature>
<dbReference type="EMBL" id="VXAV01000820">
    <property type="protein sequence ID" value="NXL83727.1"/>
    <property type="molecule type" value="Genomic_DNA"/>
</dbReference>
<dbReference type="InterPro" id="IPR048795">
    <property type="entry name" value="PWP3A_3B_4_C"/>
</dbReference>
<keyword evidence="7" id="KW-1185">Reference proteome</keyword>
<dbReference type="Pfam" id="PF20887">
    <property type="entry name" value="PWP3A-B_N"/>
    <property type="match status" value="1"/>
</dbReference>
<evidence type="ECO:0000259" key="4">
    <source>
        <dbReference type="Pfam" id="PF20886"/>
    </source>
</evidence>
<dbReference type="Proteomes" id="UP000562322">
    <property type="component" value="Unassembled WGS sequence"/>
</dbReference>
<evidence type="ECO:0000256" key="1">
    <source>
        <dbReference type="ARBA" id="ARBA00008188"/>
    </source>
</evidence>
<dbReference type="OrthoDB" id="10013064at2759"/>
<reference evidence="6 7" key="1">
    <citation type="submission" date="2019-09" db="EMBL/GenBank/DDBJ databases">
        <title>Bird 10,000 Genomes (B10K) Project - Family phase.</title>
        <authorList>
            <person name="Zhang G."/>
        </authorList>
    </citation>
    <scope>NUCLEOTIDE SEQUENCE [LARGE SCALE GENOMIC DNA]</scope>
    <source>
        <strain evidence="6">B10K-DU-001-39</strain>
        <tissue evidence="6">Muscle</tissue>
    </source>
</reference>
<dbReference type="AlphaFoldDB" id="A0A7L0VXY4"/>
<feature type="non-terminal residue" evidence="6">
    <location>
        <position position="1"/>
    </location>
</feature>
<dbReference type="Pfam" id="PF20884">
    <property type="entry name" value="MUM1-like_PWWP"/>
    <property type="match status" value="1"/>
</dbReference>
<sequence length="716" mass="80540">MAEQEYILCSWKMRLWPAKVLPRAGVAVEPSAPDADETLEVEILGLKEKASVQQAQTVPLTEAQIEEIASNLDGRVDSSKAVEELTYRCALKTALDFLKEKASAGQALPSEEGPRAQLSQADDKGSLTSSPIPHCRSPAHLKEELGSETPRRKRGRKKSPNPKPSAKNQRNELYLIVEMNSNEDETQPSEFDTGDLHGQCCTMPEPQPLPGQRKVKPRSLEKTQTENKLPLKPKEGKTKQGRRRPGAAGSPVSAGNNFPTDQAQPPPEDAPQPKACKAGRASTRPQPKRMSLDSSCQNPSDLDKSTGRESTDLASDELPSQLKEEENKDTSSPVAVNKPDFRLKDFHLSDLEEEEGLEHSELSSKRAFPENLSALLEEEDDDEEFPSVLSHQEPEPIEEGTLVWCKWKRYPYWPAVVKSVKRKLRKAYVLFIEGNTDGKKKSRTTELPLFPVFLSSSSFSVSLKSLKHFDCEEKQELIAQAKKEHCKDIEWCIELISDYRIRVGCRSFTGSFLEYFADDISSPVRKLYHQGAGQMASAEATGEEDSGEPLSAFPQKPSKRLLPDRTRAARDKANKKLVEFIVKSKGAEEHLVAILKCRKQSRWMKGFLNPRQHGNCIETYLEDEEQLDLVVDYLKEVVYHETDAENRPHGDAVRFILDVLLPEAIIYAISAVDDIDYKKAEEKYMRGPSVSKREREEFEDILERKRLQAEQDSADS</sequence>
<name>A0A7L0VXY4_ALELA</name>
<feature type="region of interest" description="Disordered" evidence="2">
    <location>
        <begin position="105"/>
        <end position="338"/>
    </location>
</feature>
<organism evidence="6 7">
    <name type="scientific">Alectura lathami</name>
    <name type="common">Australian brush turkey</name>
    <dbReference type="NCBI Taxonomy" id="81907"/>
    <lineage>
        <taxon>Eukaryota</taxon>
        <taxon>Metazoa</taxon>
        <taxon>Chordata</taxon>
        <taxon>Craniata</taxon>
        <taxon>Vertebrata</taxon>
        <taxon>Euteleostomi</taxon>
        <taxon>Archelosauria</taxon>
        <taxon>Archosauria</taxon>
        <taxon>Dinosauria</taxon>
        <taxon>Saurischia</taxon>
        <taxon>Theropoda</taxon>
        <taxon>Coelurosauria</taxon>
        <taxon>Aves</taxon>
        <taxon>Neognathae</taxon>
        <taxon>Galloanserae</taxon>
        <taxon>Galliformes</taxon>
        <taxon>Megapodiidae</taxon>
        <taxon>Alectura</taxon>
    </lineage>
</organism>
<evidence type="ECO:0000259" key="3">
    <source>
        <dbReference type="Pfam" id="PF20884"/>
    </source>
</evidence>
<proteinExistence type="inferred from homology"/>
<feature type="domain" description="PWWP" evidence="4">
    <location>
        <begin position="563"/>
        <end position="700"/>
    </location>
</feature>
<gene>
    <name evidence="6" type="primary">Mum1</name>
    <name evidence="6" type="ORF">ALELAT_R12014</name>
</gene>
<feature type="compositionally biased region" description="Basic and acidic residues" evidence="2">
    <location>
        <begin position="301"/>
        <end position="311"/>
    </location>
</feature>
<evidence type="ECO:0000256" key="2">
    <source>
        <dbReference type="SAM" id="MobiDB-lite"/>
    </source>
</evidence>
<feature type="non-terminal residue" evidence="6">
    <location>
        <position position="716"/>
    </location>
</feature>
<evidence type="ECO:0000313" key="7">
    <source>
        <dbReference type="Proteomes" id="UP000562322"/>
    </source>
</evidence>
<dbReference type="PANTHER" id="PTHR31333">
    <property type="entry name" value="PWWP DOMAIN-CONTAINING DNA REPAIR FACTOR 3 FAMILY MEMBER"/>
    <property type="match status" value="1"/>
</dbReference>
<feature type="domain" description="PWWP" evidence="5">
    <location>
        <begin position="6"/>
        <end position="100"/>
    </location>
</feature>
<evidence type="ECO:0000259" key="5">
    <source>
        <dbReference type="Pfam" id="PF20887"/>
    </source>
</evidence>
<dbReference type="PANTHER" id="PTHR31333:SF6">
    <property type="entry name" value="MUM1 LIKE 1"/>
    <property type="match status" value="1"/>
</dbReference>
<feature type="domain" description="MUM1-like PWWP" evidence="3">
    <location>
        <begin position="398"/>
        <end position="492"/>
    </location>
</feature>
<dbReference type="Pfam" id="PF20886">
    <property type="entry name" value="PWP3A-B_C"/>
    <property type="match status" value="1"/>
</dbReference>
<feature type="region of interest" description="Disordered" evidence="2">
    <location>
        <begin position="535"/>
        <end position="558"/>
    </location>
</feature>
<dbReference type="Gene3D" id="2.30.30.140">
    <property type="match status" value="1"/>
</dbReference>
<evidence type="ECO:0000313" key="6">
    <source>
        <dbReference type="EMBL" id="NXL83727.1"/>
    </source>
</evidence>
<dbReference type="InterPro" id="IPR040263">
    <property type="entry name" value="PWP3A_3B_4"/>
</dbReference>
<comment type="caution">
    <text evidence="6">The sequence shown here is derived from an EMBL/GenBank/DDBJ whole genome shotgun (WGS) entry which is preliminary data.</text>
</comment>
<comment type="similarity">
    <text evidence="1">Belongs to the PWWP3A family.</text>
</comment>
<accession>A0A7L0VXY4</accession>
<dbReference type="SUPFAM" id="SSF63748">
    <property type="entry name" value="Tudor/PWWP/MBT"/>
    <property type="match status" value="1"/>
</dbReference>
<dbReference type="Gene3D" id="6.10.300.20">
    <property type="match status" value="1"/>
</dbReference>
<dbReference type="InterPro" id="IPR048765">
    <property type="entry name" value="PWP3A_3B_4_N"/>
</dbReference>
<dbReference type="InterPro" id="IPR035504">
    <property type="entry name" value="MUM1-like_PWWP"/>
</dbReference>
<dbReference type="CDD" id="cd06080">
    <property type="entry name" value="PWWP_MUM1-like"/>
    <property type="match status" value="1"/>
</dbReference>